<protein>
    <submittedName>
        <fullName evidence="4">Alpha/beta hydrolase</fullName>
    </submittedName>
</protein>
<dbReference type="RefSeq" id="WP_036315316.1">
    <property type="nucleotide sequence ID" value="NZ_CP058971.1"/>
</dbReference>
<comment type="similarity">
    <text evidence="1">Belongs to the peptidase S33 family.</text>
</comment>
<name>A0AAP3ADF5_MICLU</name>
<dbReference type="InterPro" id="IPR029058">
    <property type="entry name" value="AB_hydrolase_fold"/>
</dbReference>
<dbReference type="PRINTS" id="PR00793">
    <property type="entry name" value="PROAMNOPTASE"/>
</dbReference>
<accession>A0AAP3ADF5</accession>
<dbReference type="Pfam" id="PF00561">
    <property type="entry name" value="Abhydrolase_1"/>
    <property type="match status" value="1"/>
</dbReference>
<dbReference type="PANTHER" id="PTHR43248">
    <property type="entry name" value="2-SUCCINYL-6-HYDROXY-2,4-CYCLOHEXADIENE-1-CARBOXYLATE SYNTHASE"/>
    <property type="match status" value="1"/>
</dbReference>
<dbReference type="EMBL" id="PKJT01000001">
    <property type="protein sequence ID" value="PKZ83432.1"/>
    <property type="molecule type" value="Genomic_DNA"/>
</dbReference>
<dbReference type="GO" id="GO:0004177">
    <property type="term" value="F:aminopeptidase activity"/>
    <property type="evidence" value="ECO:0007669"/>
    <property type="project" value="UniProtKB-EC"/>
</dbReference>
<dbReference type="Proteomes" id="UP000234847">
    <property type="component" value="Unassembled WGS sequence"/>
</dbReference>
<dbReference type="SUPFAM" id="SSF53474">
    <property type="entry name" value="alpha/beta-Hydrolases"/>
    <property type="match status" value="1"/>
</dbReference>
<proteinExistence type="inferred from homology"/>
<evidence type="ECO:0000256" key="1">
    <source>
        <dbReference type="ARBA" id="ARBA00010088"/>
    </source>
</evidence>
<dbReference type="GO" id="GO:0006508">
    <property type="term" value="P:proteolysis"/>
    <property type="evidence" value="ECO:0007669"/>
    <property type="project" value="InterPro"/>
</dbReference>
<dbReference type="GeneID" id="93362618"/>
<feature type="domain" description="AB hydrolase-1" evidence="3">
    <location>
        <begin position="87"/>
        <end position="236"/>
    </location>
</feature>
<organism evidence="4 5">
    <name type="scientific">Micrococcus luteus</name>
    <name type="common">Micrococcus lysodeikticus</name>
    <dbReference type="NCBI Taxonomy" id="1270"/>
    <lineage>
        <taxon>Bacteria</taxon>
        <taxon>Bacillati</taxon>
        <taxon>Actinomycetota</taxon>
        <taxon>Actinomycetes</taxon>
        <taxon>Micrococcales</taxon>
        <taxon>Micrococcaceae</taxon>
        <taxon>Micrococcus</taxon>
    </lineage>
</organism>
<comment type="caution">
    <text evidence="4">The sequence shown here is derived from an EMBL/GenBank/DDBJ whole genome shotgun (WGS) entry which is preliminary data.</text>
</comment>
<sequence>MAGDPRGFAPLEPARHRVGERTELYDGTVTVDHWFSVPIDHALGLAEAEAQDAAGTGVGPHGRGTLTVFAREIRAKDDPEGERPWALYLQGGPGSAGPRPARLSGWLGALAESHRVLLLDQRGTGRSTPATVATLTAPGAFATDEARAEHLVHLRAPSIVRDAEMLRLALGAGPWTTLGQSFGGFCTLSYLSFHPEGLQRSLVTGGLAPLTGHADRVYRATYARMRARTEEFFDRHPADRDAWSEAVGLIRAAEAAGAPIPLPGGGPLTVGRAQGLGMLLGGNTRVDRLHWVLAEAVDRTGPAPRLSETFLAAVADQDDRLVNPLYTVLHEAIYAQPADLAGGRADTGWSASRMLAEHPDFDPEATTVPLPTGEHVMPWSVEVDPRLRPLAGTARLLAERTQWGPLYDVAALAQNTVPVAAAVYADDVYVDRDLSLETARRVRGLQVWETDAFHHDGIADDGPAILDRLLAMTAADGAGTTTAPDPVD</sequence>
<dbReference type="PANTHER" id="PTHR43248:SF2">
    <property type="entry name" value="PROLYL AMINOPEPTIDASE"/>
    <property type="match status" value="1"/>
</dbReference>
<reference evidence="4 5" key="1">
    <citation type="submission" date="2017-12" db="EMBL/GenBank/DDBJ databases">
        <title>Phylogenetic diversity of female urinary microbiome.</title>
        <authorList>
            <person name="Thomas-White K."/>
            <person name="Wolfe A.J."/>
        </authorList>
    </citation>
    <scope>NUCLEOTIDE SEQUENCE [LARGE SCALE GENOMIC DNA]</scope>
    <source>
        <strain evidence="4 5">UMB0038</strain>
    </source>
</reference>
<dbReference type="Gene3D" id="3.40.50.1820">
    <property type="entry name" value="alpha/beta hydrolase"/>
    <property type="match status" value="1"/>
</dbReference>
<dbReference type="AlphaFoldDB" id="A0AAP3ADF5"/>
<gene>
    <name evidence="4" type="ORF">CYJ95_00460</name>
</gene>
<dbReference type="InterPro" id="IPR000073">
    <property type="entry name" value="AB_hydrolase_1"/>
</dbReference>
<dbReference type="InterPro" id="IPR002410">
    <property type="entry name" value="Peptidase_S33"/>
</dbReference>
<dbReference type="InterPro" id="IPR051601">
    <property type="entry name" value="Serine_prot/Carboxylest_S33"/>
</dbReference>
<keyword evidence="2 4" id="KW-0378">Hydrolase</keyword>
<evidence type="ECO:0000259" key="3">
    <source>
        <dbReference type="Pfam" id="PF00561"/>
    </source>
</evidence>
<evidence type="ECO:0000256" key="2">
    <source>
        <dbReference type="ARBA" id="ARBA00022801"/>
    </source>
</evidence>
<evidence type="ECO:0000313" key="5">
    <source>
        <dbReference type="Proteomes" id="UP000234847"/>
    </source>
</evidence>
<evidence type="ECO:0000313" key="4">
    <source>
        <dbReference type="EMBL" id="PKZ83432.1"/>
    </source>
</evidence>